<gene>
    <name evidence="1" type="ORF">ASPACDRAFT_45701</name>
</gene>
<keyword evidence="2" id="KW-1185">Reference proteome</keyword>
<organism evidence="1 2">
    <name type="scientific">Aspergillus aculeatus (strain ATCC 16872 / CBS 172.66 / WB 5094)</name>
    <dbReference type="NCBI Taxonomy" id="690307"/>
    <lineage>
        <taxon>Eukaryota</taxon>
        <taxon>Fungi</taxon>
        <taxon>Dikarya</taxon>
        <taxon>Ascomycota</taxon>
        <taxon>Pezizomycotina</taxon>
        <taxon>Eurotiomycetes</taxon>
        <taxon>Eurotiomycetidae</taxon>
        <taxon>Eurotiales</taxon>
        <taxon>Aspergillaceae</taxon>
        <taxon>Aspergillus</taxon>
        <taxon>Aspergillus subgen. Circumdati</taxon>
    </lineage>
</organism>
<proteinExistence type="predicted"/>
<reference evidence="2" key="1">
    <citation type="journal article" date="2017" name="Genome Biol.">
        <title>Comparative genomics reveals high biological diversity and specific adaptations in the industrially and medically important fungal genus Aspergillus.</title>
        <authorList>
            <person name="de Vries R.P."/>
            <person name="Riley R."/>
            <person name="Wiebenga A."/>
            <person name="Aguilar-Osorio G."/>
            <person name="Amillis S."/>
            <person name="Uchima C.A."/>
            <person name="Anderluh G."/>
            <person name="Asadollahi M."/>
            <person name="Askin M."/>
            <person name="Barry K."/>
            <person name="Battaglia E."/>
            <person name="Bayram O."/>
            <person name="Benocci T."/>
            <person name="Braus-Stromeyer S.A."/>
            <person name="Caldana C."/>
            <person name="Canovas D."/>
            <person name="Cerqueira G.C."/>
            <person name="Chen F."/>
            <person name="Chen W."/>
            <person name="Choi C."/>
            <person name="Clum A."/>
            <person name="Dos Santos R.A."/>
            <person name="Damasio A.R."/>
            <person name="Diallinas G."/>
            <person name="Emri T."/>
            <person name="Fekete E."/>
            <person name="Flipphi M."/>
            <person name="Freyberg S."/>
            <person name="Gallo A."/>
            <person name="Gournas C."/>
            <person name="Habgood R."/>
            <person name="Hainaut M."/>
            <person name="Harispe M.L."/>
            <person name="Henrissat B."/>
            <person name="Hilden K.S."/>
            <person name="Hope R."/>
            <person name="Hossain A."/>
            <person name="Karabika E."/>
            <person name="Karaffa L."/>
            <person name="Karanyi Z."/>
            <person name="Krasevec N."/>
            <person name="Kuo A."/>
            <person name="Kusch H."/>
            <person name="LaButti K."/>
            <person name="Lagendijk E.L."/>
            <person name="Lapidus A."/>
            <person name="Levasseur A."/>
            <person name="Lindquist E."/>
            <person name="Lipzen A."/>
            <person name="Logrieco A.F."/>
            <person name="MacCabe A."/>
            <person name="Maekelae M.R."/>
            <person name="Malavazi I."/>
            <person name="Melin P."/>
            <person name="Meyer V."/>
            <person name="Mielnichuk N."/>
            <person name="Miskei M."/>
            <person name="Molnar A.P."/>
            <person name="Mule G."/>
            <person name="Ngan C.Y."/>
            <person name="Orejas M."/>
            <person name="Orosz E."/>
            <person name="Ouedraogo J.P."/>
            <person name="Overkamp K.M."/>
            <person name="Park H.-S."/>
            <person name="Perrone G."/>
            <person name="Piumi F."/>
            <person name="Punt P.J."/>
            <person name="Ram A.F."/>
            <person name="Ramon A."/>
            <person name="Rauscher S."/>
            <person name="Record E."/>
            <person name="Riano-Pachon D.M."/>
            <person name="Robert V."/>
            <person name="Roehrig J."/>
            <person name="Ruller R."/>
            <person name="Salamov A."/>
            <person name="Salih N.S."/>
            <person name="Samson R.A."/>
            <person name="Sandor E."/>
            <person name="Sanguinetti M."/>
            <person name="Schuetze T."/>
            <person name="Sepcic K."/>
            <person name="Shelest E."/>
            <person name="Sherlock G."/>
            <person name="Sophianopoulou V."/>
            <person name="Squina F.M."/>
            <person name="Sun H."/>
            <person name="Susca A."/>
            <person name="Todd R.B."/>
            <person name="Tsang A."/>
            <person name="Unkles S.E."/>
            <person name="van de Wiele N."/>
            <person name="van Rossen-Uffink D."/>
            <person name="Oliveira J.V."/>
            <person name="Vesth T.C."/>
            <person name="Visser J."/>
            <person name="Yu J.-H."/>
            <person name="Zhou M."/>
            <person name="Andersen M.R."/>
            <person name="Archer D.B."/>
            <person name="Baker S.E."/>
            <person name="Benoit I."/>
            <person name="Brakhage A.A."/>
            <person name="Braus G.H."/>
            <person name="Fischer R."/>
            <person name="Frisvad J.C."/>
            <person name="Goldman G.H."/>
            <person name="Houbraken J."/>
            <person name="Oakley B."/>
            <person name="Pocsi I."/>
            <person name="Scazzocchio C."/>
            <person name="Seiboth B."/>
            <person name="vanKuyk P.A."/>
            <person name="Wortman J."/>
            <person name="Dyer P.S."/>
            <person name="Grigoriev I.V."/>
        </authorList>
    </citation>
    <scope>NUCLEOTIDE SEQUENCE [LARGE SCALE GENOMIC DNA]</scope>
    <source>
        <strain evidence="2">ATCC 16872 / CBS 172.66 / WB 5094</strain>
    </source>
</reference>
<dbReference type="GeneID" id="30975474"/>
<dbReference type="SUPFAM" id="SSF49777">
    <property type="entry name" value="PEBP-like"/>
    <property type="match status" value="1"/>
</dbReference>
<dbReference type="Proteomes" id="UP000184546">
    <property type="component" value="Unassembled WGS sequence"/>
</dbReference>
<sequence length="123" mass="13534">MVDPSINDDSGATDALHMVQTDLYLAPAPTTADGVTFYPLTASCDPLAAYLSPIPLVGSGIHYFTQLLFEQPSNLKIPAKYGWYWIDTVLNRVSFPLKEFVDDVGLGEPIAANYFVEHRLSLL</sequence>
<dbReference type="Gene3D" id="3.90.280.10">
    <property type="entry name" value="PEBP-like"/>
    <property type="match status" value="1"/>
</dbReference>
<dbReference type="CDD" id="cd00866">
    <property type="entry name" value="PEBP_euk"/>
    <property type="match status" value="1"/>
</dbReference>
<name>A0A1L9WN47_ASPA1</name>
<dbReference type="InterPro" id="IPR036610">
    <property type="entry name" value="PEBP-like_sf"/>
</dbReference>
<dbReference type="EMBL" id="KV878982">
    <property type="protein sequence ID" value="OJJ97609.1"/>
    <property type="molecule type" value="Genomic_DNA"/>
</dbReference>
<dbReference type="VEuPathDB" id="FungiDB:ASPACDRAFT_45701"/>
<dbReference type="OrthoDB" id="440553at2759"/>
<dbReference type="STRING" id="690307.A0A1L9WN47"/>
<protein>
    <submittedName>
        <fullName evidence="1">Uncharacterized protein</fullName>
    </submittedName>
</protein>
<evidence type="ECO:0000313" key="1">
    <source>
        <dbReference type="EMBL" id="OJJ97609.1"/>
    </source>
</evidence>
<accession>A0A1L9WN47</accession>
<dbReference type="AlphaFoldDB" id="A0A1L9WN47"/>
<dbReference type="InterPro" id="IPR035810">
    <property type="entry name" value="PEBP_euk"/>
</dbReference>
<evidence type="ECO:0000313" key="2">
    <source>
        <dbReference type="Proteomes" id="UP000184546"/>
    </source>
</evidence>
<dbReference type="RefSeq" id="XP_020053949.1">
    <property type="nucleotide sequence ID" value="XM_020201660.1"/>
</dbReference>